<evidence type="ECO:0000313" key="6">
    <source>
        <dbReference type="Proteomes" id="UP001164746"/>
    </source>
</evidence>
<evidence type="ECO:0000256" key="1">
    <source>
        <dbReference type="PROSITE-ProRule" id="PRU00076"/>
    </source>
</evidence>
<accession>A0ABY7DZS0</accession>
<dbReference type="CDD" id="cd00054">
    <property type="entry name" value="EGF_CA"/>
    <property type="match status" value="1"/>
</dbReference>
<reference evidence="5" key="1">
    <citation type="submission" date="2022-11" db="EMBL/GenBank/DDBJ databases">
        <title>Centuries of genome instability and evolution in soft-shell clam transmissible cancer (bioRxiv).</title>
        <authorList>
            <person name="Hart S.F.M."/>
            <person name="Yonemitsu M.A."/>
            <person name="Giersch R.M."/>
            <person name="Beal B.F."/>
            <person name="Arriagada G."/>
            <person name="Davis B.W."/>
            <person name="Ostrander E.A."/>
            <person name="Goff S.P."/>
            <person name="Metzger M.J."/>
        </authorList>
    </citation>
    <scope>NUCLEOTIDE SEQUENCE</scope>
    <source>
        <strain evidence="5">MELC-2E11</strain>
        <tissue evidence="5">Siphon/mantle</tissue>
    </source>
</reference>
<protein>
    <recommendedName>
        <fullName evidence="7">EGF-like domain-containing protein</fullName>
    </recommendedName>
</protein>
<keyword evidence="1" id="KW-1015">Disulfide bond</keyword>
<dbReference type="Gene3D" id="2.10.25.10">
    <property type="entry name" value="Laminin"/>
    <property type="match status" value="1"/>
</dbReference>
<evidence type="ECO:0000259" key="3">
    <source>
        <dbReference type="PROSITE" id="PS50026"/>
    </source>
</evidence>
<evidence type="ECO:0000256" key="2">
    <source>
        <dbReference type="SAM" id="SignalP"/>
    </source>
</evidence>
<feature type="signal peptide" evidence="2">
    <location>
        <begin position="1"/>
        <end position="26"/>
    </location>
</feature>
<dbReference type="SUPFAM" id="SSF57196">
    <property type="entry name" value="EGF/Laminin"/>
    <property type="match status" value="1"/>
</dbReference>
<dbReference type="InterPro" id="IPR000742">
    <property type="entry name" value="EGF"/>
</dbReference>
<keyword evidence="6" id="KW-1185">Reference proteome</keyword>
<evidence type="ECO:0008006" key="7">
    <source>
        <dbReference type="Google" id="ProtNLM"/>
    </source>
</evidence>
<keyword evidence="2" id="KW-0732">Signal</keyword>
<sequence length="387" mass="42909">MINMVWSLSTCVCLLLATSNFPKTFSETVNSQCPDKASMPASPCEHTCSSDENCGPGQICCPGSCPREFDPPKYYNTCFVPMALFLTSVPLVICQNAQDVIKSVVSDVNTNDLHRLINFLGRERRVKPARPIAIDTTMLDKTEHDLTQDIVKSHAGKSDIGSLHHTDHVIQTRPNSMTLGPEPESIPSNPTFSRVIGSANQIFASQTLPRTGIAKQEQTLRNPKDISDEPMHVVGKSSMTSVRTVGPKRPIKPLTEKLANTAVYQTRHMLPFPNSGSQQSRHFPPQHSFRTLPFWNRLRLRHICDQGLCLHGSKCVWGPGTPENGYTCVCLPGWLGKNCEKENVCKDHSPCSDKLCPRYPKARCQLKAVFVLENGTDVTDHCFGELP</sequence>
<dbReference type="SMART" id="SM00181">
    <property type="entry name" value="EGF"/>
    <property type="match status" value="1"/>
</dbReference>
<proteinExistence type="predicted"/>
<evidence type="ECO:0000259" key="4">
    <source>
        <dbReference type="PROSITE" id="PS51390"/>
    </source>
</evidence>
<name>A0ABY7DZS0_MYAAR</name>
<organism evidence="5 6">
    <name type="scientific">Mya arenaria</name>
    <name type="common">Soft-shell clam</name>
    <dbReference type="NCBI Taxonomy" id="6604"/>
    <lineage>
        <taxon>Eukaryota</taxon>
        <taxon>Metazoa</taxon>
        <taxon>Spiralia</taxon>
        <taxon>Lophotrochozoa</taxon>
        <taxon>Mollusca</taxon>
        <taxon>Bivalvia</taxon>
        <taxon>Autobranchia</taxon>
        <taxon>Heteroconchia</taxon>
        <taxon>Euheterodonta</taxon>
        <taxon>Imparidentia</taxon>
        <taxon>Neoheterodontei</taxon>
        <taxon>Myida</taxon>
        <taxon>Myoidea</taxon>
        <taxon>Myidae</taxon>
        <taxon>Mya</taxon>
    </lineage>
</organism>
<feature type="domain" description="WAP" evidence="4">
    <location>
        <begin position="25"/>
        <end position="72"/>
    </location>
</feature>
<keyword evidence="1" id="KW-0245">EGF-like domain</keyword>
<feature type="disulfide bond" evidence="1">
    <location>
        <begin position="330"/>
        <end position="339"/>
    </location>
</feature>
<dbReference type="PROSITE" id="PS51390">
    <property type="entry name" value="WAP"/>
    <property type="match status" value="1"/>
</dbReference>
<dbReference type="PROSITE" id="PS50026">
    <property type="entry name" value="EGF_3"/>
    <property type="match status" value="1"/>
</dbReference>
<dbReference type="InterPro" id="IPR008197">
    <property type="entry name" value="WAP_dom"/>
</dbReference>
<evidence type="ECO:0000313" key="5">
    <source>
        <dbReference type="EMBL" id="WAR00416.1"/>
    </source>
</evidence>
<feature type="chain" id="PRO_5046447755" description="EGF-like domain-containing protein" evidence="2">
    <location>
        <begin position="27"/>
        <end position="387"/>
    </location>
</feature>
<dbReference type="PROSITE" id="PS00022">
    <property type="entry name" value="EGF_1"/>
    <property type="match status" value="1"/>
</dbReference>
<dbReference type="Proteomes" id="UP001164746">
    <property type="component" value="Chromosome 3"/>
</dbReference>
<dbReference type="PROSITE" id="PS01186">
    <property type="entry name" value="EGF_2"/>
    <property type="match status" value="1"/>
</dbReference>
<feature type="domain" description="EGF-like" evidence="3">
    <location>
        <begin position="300"/>
        <end position="340"/>
    </location>
</feature>
<gene>
    <name evidence="5" type="ORF">MAR_024788</name>
</gene>
<comment type="caution">
    <text evidence="1">Lacks conserved residue(s) required for the propagation of feature annotation.</text>
</comment>
<dbReference type="EMBL" id="CP111014">
    <property type="protein sequence ID" value="WAR00416.1"/>
    <property type="molecule type" value="Genomic_DNA"/>
</dbReference>